<gene>
    <name evidence="1" type="ORF">V6N11_008915</name>
</gene>
<keyword evidence="2" id="KW-1185">Reference proteome</keyword>
<evidence type="ECO:0000313" key="2">
    <source>
        <dbReference type="Proteomes" id="UP001396334"/>
    </source>
</evidence>
<protein>
    <recommendedName>
        <fullName evidence="3">RING-type domain-containing protein</fullName>
    </recommendedName>
</protein>
<proteinExistence type="predicted"/>
<name>A0ABR2PP41_9ROSI</name>
<comment type="caution">
    <text evidence="1">The sequence shown here is derived from an EMBL/GenBank/DDBJ whole genome shotgun (WGS) entry which is preliminary data.</text>
</comment>
<organism evidence="1 2">
    <name type="scientific">Hibiscus sabdariffa</name>
    <name type="common">roselle</name>
    <dbReference type="NCBI Taxonomy" id="183260"/>
    <lineage>
        <taxon>Eukaryota</taxon>
        <taxon>Viridiplantae</taxon>
        <taxon>Streptophyta</taxon>
        <taxon>Embryophyta</taxon>
        <taxon>Tracheophyta</taxon>
        <taxon>Spermatophyta</taxon>
        <taxon>Magnoliopsida</taxon>
        <taxon>eudicotyledons</taxon>
        <taxon>Gunneridae</taxon>
        <taxon>Pentapetalae</taxon>
        <taxon>rosids</taxon>
        <taxon>malvids</taxon>
        <taxon>Malvales</taxon>
        <taxon>Malvaceae</taxon>
        <taxon>Malvoideae</taxon>
        <taxon>Hibiscus</taxon>
    </lineage>
</organism>
<dbReference type="Proteomes" id="UP001396334">
    <property type="component" value="Unassembled WGS sequence"/>
</dbReference>
<accession>A0ABR2PP41</accession>
<sequence>MNKSTSSLSGEVQELDDEVDTNNDASGIVCAICFEDVSLPELALLGSCEHVSTAFFNGRPAVEFLPFAHNANVNFNPSTYIVVLTVGN</sequence>
<evidence type="ECO:0000313" key="1">
    <source>
        <dbReference type="EMBL" id="KAK8990208.1"/>
    </source>
</evidence>
<evidence type="ECO:0008006" key="3">
    <source>
        <dbReference type="Google" id="ProtNLM"/>
    </source>
</evidence>
<reference evidence="1 2" key="1">
    <citation type="journal article" date="2024" name="G3 (Bethesda)">
        <title>Genome assembly of Hibiscus sabdariffa L. provides insights into metabolisms of medicinal natural products.</title>
        <authorList>
            <person name="Kim T."/>
        </authorList>
    </citation>
    <scope>NUCLEOTIDE SEQUENCE [LARGE SCALE GENOMIC DNA]</scope>
    <source>
        <strain evidence="1">TK-2024</strain>
        <tissue evidence="1">Old leaves</tissue>
    </source>
</reference>
<dbReference type="EMBL" id="JBBPBN010000054">
    <property type="protein sequence ID" value="KAK8990208.1"/>
    <property type="molecule type" value="Genomic_DNA"/>
</dbReference>